<dbReference type="InterPro" id="IPR050624">
    <property type="entry name" value="HTH-type_Tx_Regulator"/>
</dbReference>
<keyword evidence="6" id="KW-1185">Reference proteome</keyword>
<evidence type="ECO:0000313" key="5">
    <source>
        <dbReference type="EMBL" id="SET59605.1"/>
    </source>
</evidence>
<dbReference type="InterPro" id="IPR001647">
    <property type="entry name" value="HTH_TetR"/>
</dbReference>
<dbReference type="InterPro" id="IPR036271">
    <property type="entry name" value="Tet_transcr_reg_TetR-rel_C_sf"/>
</dbReference>
<keyword evidence="1" id="KW-0678">Repressor</keyword>
<dbReference type="InterPro" id="IPR041490">
    <property type="entry name" value="KstR2_TetR_C"/>
</dbReference>
<dbReference type="Gene3D" id="1.10.357.10">
    <property type="entry name" value="Tetracycline Repressor, domain 2"/>
    <property type="match status" value="1"/>
</dbReference>
<accession>A0A1I0FMQ4</accession>
<dbReference type="Pfam" id="PF00440">
    <property type="entry name" value="TetR_N"/>
    <property type="match status" value="1"/>
</dbReference>
<proteinExistence type="predicted"/>
<feature type="domain" description="HTH tetR-type" evidence="4">
    <location>
        <begin position="9"/>
        <end position="69"/>
    </location>
</feature>
<dbReference type="Proteomes" id="UP000199095">
    <property type="component" value="Unassembled WGS sequence"/>
</dbReference>
<dbReference type="PANTHER" id="PTHR43479:SF11">
    <property type="entry name" value="ACREF_ENVCD OPERON REPRESSOR-RELATED"/>
    <property type="match status" value="1"/>
</dbReference>
<organism evidence="5 6">
    <name type="scientific">Salinibacillus kushneri</name>
    <dbReference type="NCBI Taxonomy" id="237682"/>
    <lineage>
        <taxon>Bacteria</taxon>
        <taxon>Bacillati</taxon>
        <taxon>Bacillota</taxon>
        <taxon>Bacilli</taxon>
        <taxon>Bacillales</taxon>
        <taxon>Bacillaceae</taxon>
        <taxon>Salinibacillus</taxon>
    </lineage>
</organism>
<dbReference type="GO" id="GO:0003677">
    <property type="term" value="F:DNA binding"/>
    <property type="evidence" value="ECO:0007669"/>
    <property type="project" value="UniProtKB-UniRule"/>
</dbReference>
<feature type="DNA-binding region" description="H-T-H motif" evidence="3">
    <location>
        <begin position="32"/>
        <end position="51"/>
    </location>
</feature>
<dbReference type="SUPFAM" id="SSF48498">
    <property type="entry name" value="Tetracyclin repressor-like, C-terminal domain"/>
    <property type="match status" value="1"/>
</dbReference>
<evidence type="ECO:0000256" key="3">
    <source>
        <dbReference type="PROSITE-ProRule" id="PRU00335"/>
    </source>
</evidence>
<sequence>MSLRERKTAKKKKEIIQSAVSIIGEKGYHATTMEEIASKLLMTKGSVYYYFKDKQELLFQSQKLLLEQSLENIKEVIKEKEIVQEKLREAMVVHVEFLLTESTGFEIGAKPEQLFSGKQLEEILSLRNQYSQYIDELIIEGVEAQVFHEADVKIVRNILLGAMNSVIEWYSTDGQKGKQEIAELMADYLLRILKRDC</sequence>
<dbReference type="STRING" id="237682.SAMN05421676_10617"/>
<dbReference type="SUPFAM" id="SSF46689">
    <property type="entry name" value="Homeodomain-like"/>
    <property type="match status" value="1"/>
</dbReference>
<dbReference type="AlphaFoldDB" id="A0A1I0FMQ4"/>
<dbReference type="Gene3D" id="1.10.10.60">
    <property type="entry name" value="Homeodomain-like"/>
    <property type="match status" value="1"/>
</dbReference>
<dbReference type="RefSeq" id="WP_093134819.1">
    <property type="nucleotide sequence ID" value="NZ_FOHJ01000006.1"/>
</dbReference>
<dbReference type="PROSITE" id="PS50977">
    <property type="entry name" value="HTH_TETR_2"/>
    <property type="match status" value="1"/>
</dbReference>
<name>A0A1I0FMQ4_9BACI</name>
<evidence type="ECO:0000256" key="2">
    <source>
        <dbReference type="ARBA" id="ARBA00023125"/>
    </source>
</evidence>
<dbReference type="OrthoDB" id="9814200at2"/>
<evidence type="ECO:0000256" key="1">
    <source>
        <dbReference type="ARBA" id="ARBA00022491"/>
    </source>
</evidence>
<dbReference type="EMBL" id="FOHJ01000006">
    <property type="protein sequence ID" value="SET59605.1"/>
    <property type="molecule type" value="Genomic_DNA"/>
</dbReference>
<evidence type="ECO:0000313" key="6">
    <source>
        <dbReference type="Proteomes" id="UP000199095"/>
    </source>
</evidence>
<keyword evidence="2 3" id="KW-0238">DNA-binding</keyword>
<dbReference type="PANTHER" id="PTHR43479">
    <property type="entry name" value="ACREF/ENVCD OPERON REPRESSOR-RELATED"/>
    <property type="match status" value="1"/>
</dbReference>
<dbReference type="Pfam" id="PF17932">
    <property type="entry name" value="TetR_C_24"/>
    <property type="match status" value="1"/>
</dbReference>
<protein>
    <submittedName>
        <fullName evidence="5">DNA-binding transcriptional regulator, AcrR family</fullName>
    </submittedName>
</protein>
<evidence type="ECO:0000259" key="4">
    <source>
        <dbReference type="PROSITE" id="PS50977"/>
    </source>
</evidence>
<gene>
    <name evidence="5" type="ORF">SAMN05421676_10617</name>
</gene>
<reference evidence="6" key="1">
    <citation type="submission" date="2016-10" db="EMBL/GenBank/DDBJ databases">
        <authorList>
            <person name="Varghese N."/>
            <person name="Submissions S."/>
        </authorList>
    </citation>
    <scope>NUCLEOTIDE SEQUENCE [LARGE SCALE GENOMIC DNA]</scope>
    <source>
        <strain evidence="6">CGMCC 1.3566</strain>
    </source>
</reference>
<dbReference type="InterPro" id="IPR009057">
    <property type="entry name" value="Homeodomain-like_sf"/>
</dbReference>
<dbReference type="PRINTS" id="PR00455">
    <property type="entry name" value="HTHTETR"/>
</dbReference>